<dbReference type="SUPFAM" id="SSF47413">
    <property type="entry name" value="lambda repressor-like DNA-binding domains"/>
    <property type="match status" value="1"/>
</dbReference>
<accession>A0A9D2R5Z8</accession>
<evidence type="ECO:0000313" key="3">
    <source>
        <dbReference type="Proteomes" id="UP000823897"/>
    </source>
</evidence>
<reference evidence="2" key="1">
    <citation type="journal article" date="2021" name="PeerJ">
        <title>Extensive microbial diversity within the chicken gut microbiome revealed by metagenomics and culture.</title>
        <authorList>
            <person name="Gilroy R."/>
            <person name="Ravi A."/>
            <person name="Getino M."/>
            <person name="Pursley I."/>
            <person name="Horton D.L."/>
            <person name="Alikhan N.F."/>
            <person name="Baker D."/>
            <person name="Gharbi K."/>
            <person name="Hall N."/>
            <person name="Watson M."/>
            <person name="Adriaenssens E.M."/>
            <person name="Foster-Nyarko E."/>
            <person name="Jarju S."/>
            <person name="Secka A."/>
            <person name="Antonio M."/>
            <person name="Oren A."/>
            <person name="Chaudhuri R.R."/>
            <person name="La Ragione R."/>
            <person name="Hildebrand F."/>
            <person name="Pallen M.J."/>
        </authorList>
    </citation>
    <scope>NUCLEOTIDE SEQUENCE</scope>
    <source>
        <strain evidence="2">ChiGjej3B3-11674</strain>
    </source>
</reference>
<comment type="caution">
    <text evidence="2">The sequence shown here is derived from an EMBL/GenBank/DDBJ whole genome shotgun (WGS) entry which is preliminary data.</text>
</comment>
<dbReference type="EMBL" id="DWUV01000131">
    <property type="protein sequence ID" value="HJD34311.1"/>
    <property type="molecule type" value="Genomic_DNA"/>
</dbReference>
<gene>
    <name evidence="2" type="ORF">H9911_07220</name>
</gene>
<dbReference type="GO" id="GO:0003677">
    <property type="term" value="F:DNA binding"/>
    <property type="evidence" value="ECO:0007669"/>
    <property type="project" value="InterPro"/>
</dbReference>
<reference evidence="2" key="2">
    <citation type="submission" date="2021-04" db="EMBL/GenBank/DDBJ databases">
        <authorList>
            <person name="Gilroy R."/>
        </authorList>
    </citation>
    <scope>NUCLEOTIDE SEQUENCE</scope>
    <source>
        <strain evidence="2">ChiGjej3B3-11674</strain>
    </source>
</reference>
<organism evidence="2 3">
    <name type="scientific">Candidatus Mediterraneibacter tabaqchaliae</name>
    <dbReference type="NCBI Taxonomy" id="2838689"/>
    <lineage>
        <taxon>Bacteria</taxon>
        <taxon>Bacillati</taxon>
        <taxon>Bacillota</taxon>
        <taxon>Clostridia</taxon>
        <taxon>Lachnospirales</taxon>
        <taxon>Lachnospiraceae</taxon>
        <taxon>Mediterraneibacter</taxon>
    </lineage>
</organism>
<dbReference type="AlphaFoldDB" id="A0A9D2R5Z8"/>
<dbReference type="InterPro" id="IPR010982">
    <property type="entry name" value="Lambda_DNA-bd_dom_sf"/>
</dbReference>
<proteinExistence type="predicted"/>
<feature type="domain" description="HTH cro/C1-type" evidence="1">
    <location>
        <begin position="8"/>
        <end position="67"/>
    </location>
</feature>
<sequence length="70" mass="7898">MTTMNYDKLWKLLIDKKMMKKDLIEKAGISTNAVAKMGKGGDVSTNVLRKICLALDCELEDIVEIEHDVE</sequence>
<protein>
    <submittedName>
        <fullName evidence="2">Helix-turn-helix transcriptional regulator</fullName>
    </submittedName>
</protein>
<evidence type="ECO:0000313" key="2">
    <source>
        <dbReference type="EMBL" id="HJD34311.1"/>
    </source>
</evidence>
<evidence type="ECO:0000259" key="1">
    <source>
        <dbReference type="Pfam" id="PF13443"/>
    </source>
</evidence>
<dbReference type="InterPro" id="IPR001387">
    <property type="entry name" value="Cro/C1-type_HTH"/>
</dbReference>
<name>A0A9D2R5Z8_9FIRM</name>
<dbReference type="Proteomes" id="UP000823897">
    <property type="component" value="Unassembled WGS sequence"/>
</dbReference>
<dbReference type="Gene3D" id="1.10.260.40">
    <property type="entry name" value="lambda repressor-like DNA-binding domains"/>
    <property type="match status" value="1"/>
</dbReference>
<dbReference type="Pfam" id="PF13443">
    <property type="entry name" value="HTH_26"/>
    <property type="match status" value="1"/>
</dbReference>